<dbReference type="SUPFAM" id="SSF48452">
    <property type="entry name" value="TPR-like"/>
    <property type="match status" value="1"/>
</dbReference>
<keyword evidence="1" id="KW-0677">Repeat</keyword>
<dbReference type="InterPro" id="IPR019734">
    <property type="entry name" value="TPR_rpt"/>
</dbReference>
<feature type="repeat" description="TPR" evidence="3">
    <location>
        <begin position="93"/>
        <end position="126"/>
    </location>
</feature>
<dbReference type="PANTHER" id="PTHR45641">
    <property type="entry name" value="TETRATRICOPEPTIDE REPEAT PROTEIN (AFU_ORTHOLOGUE AFUA_6G03870)"/>
    <property type="match status" value="1"/>
</dbReference>
<proteinExistence type="predicted"/>
<protein>
    <submittedName>
        <fullName evidence="4">Uncharacterized protein</fullName>
    </submittedName>
</protein>
<accession>X6NUS2</accession>
<dbReference type="Gene3D" id="1.25.40.10">
    <property type="entry name" value="Tetratricopeptide repeat domain"/>
    <property type="match status" value="2"/>
</dbReference>
<dbReference type="PANTHER" id="PTHR45641:SF19">
    <property type="entry name" value="NEPHROCYSTIN-3"/>
    <property type="match status" value="1"/>
</dbReference>
<dbReference type="Pfam" id="PF13181">
    <property type="entry name" value="TPR_8"/>
    <property type="match status" value="2"/>
</dbReference>
<keyword evidence="5" id="KW-1185">Reference proteome</keyword>
<evidence type="ECO:0000313" key="5">
    <source>
        <dbReference type="Proteomes" id="UP000023152"/>
    </source>
</evidence>
<organism evidence="4 5">
    <name type="scientific">Reticulomyxa filosa</name>
    <dbReference type="NCBI Taxonomy" id="46433"/>
    <lineage>
        <taxon>Eukaryota</taxon>
        <taxon>Sar</taxon>
        <taxon>Rhizaria</taxon>
        <taxon>Retaria</taxon>
        <taxon>Foraminifera</taxon>
        <taxon>Monothalamids</taxon>
        <taxon>Reticulomyxidae</taxon>
        <taxon>Reticulomyxa</taxon>
    </lineage>
</organism>
<dbReference type="EMBL" id="ASPP01005855">
    <property type="protein sequence ID" value="ETO29766.1"/>
    <property type="molecule type" value="Genomic_DNA"/>
</dbReference>
<dbReference type="Pfam" id="PF13374">
    <property type="entry name" value="TPR_10"/>
    <property type="match status" value="1"/>
</dbReference>
<evidence type="ECO:0000256" key="2">
    <source>
        <dbReference type="ARBA" id="ARBA00022803"/>
    </source>
</evidence>
<dbReference type="PROSITE" id="PS50005">
    <property type="entry name" value="TPR"/>
    <property type="match status" value="2"/>
</dbReference>
<dbReference type="InterPro" id="IPR011990">
    <property type="entry name" value="TPR-like_helical_dom_sf"/>
</dbReference>
<comment type="caution">
    <text evidence="4">The sequence shown here is derived from an EMBL/GenBank/DDBJ whole genome shotgun (WGS) entry which is preliminary data.</text>
</comment>
<feature type="repeat" description="TPR" evidence="3">
    <location>
        <begin position="154"/>
        <end position="187"/>
    </location>
</feature>
<dbReference type="Proteomes" id="UP000023152">
    <property type="component" value="Unassembled WGS sequence"/>
</dbReference>
<evidence type="ECO:0000313" key="4">
    <source>
        <dbReference type="EMBL" id="ETO29766.1"/>
    </source>
</evidence>
<dbReference type="Pfam" id="PF13424">
    <property type="entry name" value="TPR_12"/>
    <property type="match status" value="1"/>
</dbReference>
<evidence type="ECO:0000256" key="1">
    <source>
        <dbReference type="ARBA" id="ARBA00022737"/>
    </source>
</evidence>
<dbReference type="OrthoDB" id="2423701at2759"/>
<dbReference type="AlphaFoldDB" id="X6NUS2"/>
<reference evidence="4 5" key="1">
    <citation type="journal article" date="2013" name="Curr. Biol.">
        <title>The Genome of the Foraminiferan Reticulomyxa filosa.</title>
        <authorList>
            <person name="Glockner G."/>
            <person name="Hulsmann N."/>
            <person name="Schleicher M."/>
            <person name="Noegel A.A."/>
            <person name="Eichinger L."/>
            <person name="Gallinger C."/>
            <person name="Pawlowski J."/>
            <person name="Sierra R."/>
            <person name="Euteneuer U."/>
            <person name="Pillet L."/>
            <person name="Moustafa A."/>
            <person name="Platzer M."/>
            <person name="Groth M."/>
            <person name="Szafranski K."/>
            <person name="Schliwa M."/>
        </authorList>
    </citation>
    <scope>NUCLEOTIDE SEQUENCE [LARGE SCALE GENOMIC DNA]</scope>
</reference>
<name>X6NUS2_RETFI</name>
<keyword evidence="2 3" id="KW-0802">TPR repeat</keyword>
<dbReference type="SMART" id="SM00028">
    <property type="entry name" value="TPR"/>
    <property type="match status" value="5"/>
</dbReference>
<sequence>MSNVKNEDIRECLHCLGYIYYKLRQYDTSIDYCKRALSMVATPDINDSQIGHLYTMLAIAHFRTKQFDKGQECFEKSLEIYLKVLSNTNSRVAFTYYYIGCSYQRQKLYDKALQYYEKALNIRILLLENEYNELRDSNRPEKIDMVNALDVGCGRCYYSIGRIFEKKEEFEKSISYHEKALKILHKNSALYDRDADIGGSYKSLGIAYEKLGNKAKAIENYENAIFTFHVKFGATHKKTLSVLAKLKRIQAI</sequence>
<gene>
    <name evidence="4" type="ORF">RFI_07355</name>
</gene>
<evidence type="ECO:0000256" key="3">
    <source>
        <dbReference type="PROSITE-ProRule" id="PRU00339"/>
    </source>
</evidence>